<feature type="compositionally biased region" description="Polar residues" evidence="1">
    <location>
        <begin position="298"/>
        <end position="317"/>
    </location>
</feature>
<feature type="region of interest" description="Disordered" evidence="1">
    <location>
        <begin position="298"/>
        <end position="337"/>
    </location>
</feature>
<feature type="compositionally biased region" description="Polar residues" evidence="1">
    <location>
        <begin position="165"/>
        <end position="175"/>
    </location>
</feature>
<evidence type="ECO:0000313" key="3">
    <source>
        <dbReference type="Proteomes" id="UP001497623"/>
    </source>
</evidence>
<evidence type="ECO:0000313" key="2">
    <source>
        <dbReference type="EMBL" id="CAL4081323.1"/>
    </source>
</evidence>
<comment type="caution">
    <text evidence="2">The sequence shown here is derived from an EMBL/GenBank/DDBJ whole genome shotgun (WGS) entry which is preliminary data.</text>
</comment>
<dbReference type="Proteomes" id="UP001497623">
    <property type="component" value="Unassembled WGS sequence"/>
</dbReference>
<evidence type="ECO:0000256" key="1">
    <source>
        <dbReference type="SAM" id="MobiDB-lite"/>
    </source>
</evidence>
<feature type="region of interest" description="Disordered" evidence="1">
    <location>
        <begin position="17"/>
        <end position="285"/>
    </location>
</feature>
<keyword evidence="3" id="KW-1185">Reference proteome</keyword>
<protein>
    <submittedName>
        <fullName evidence="2">Uncharacterized protein</fullName>
    </submittedName>
</protein>
<name>A0AAV2QDR4_MEGNR</name>
<dbReference type="EMBL" id="CAXKWB010006086">
    <property type="protein sequence ID" value="CAL4081323.1"/>
    <property type="molecule type" value="Genomic_DNA"/>
</dbReference>
<dbReference type="AlphaFoldDB" id="A0AAV2QDR4"/>
<feature type="compositionally biased region" description="Polar residues" evidence="1">
    <location>
        <begin position="104"/>
        <end position="113"/>
    </location>
</feature>
<feature type="compositionally biased region" description="Basic and acidic residues" evidence="1">
    <location>
        <begin position="134"/>
        <end position="150"/>
    </location>
</feature>
<feature type="region of interest" description="Disordered" evidence="1">
    <location>
        <begin position="351"/>
        <end position="390"/>
    </location>
</feature>
<sequence>MRFCAVLPPEELSPLAIEYQGSQDRTKNASGQRKNRTDGRTREINENASGMHDPRIQDFGRNARHNSDFHRKVHTLPSVQTNVQTLPCNQKKPKKAKRRKTKEVNLQSLQSKDGLNERERSDKRREAKKSHNSAVKERIGMNDNAMDIRTHNHNRKKEGQRNKNNHQSNGYNENCGTRPKERRLKDEIDLNSLNEEESKLNQSINRHREFPRNDEIRSADSTLQHPSLEKLHNVRDGQERHESLERKGKGKRSGSKRKARGDHMEKGQDRHHHNQSRCNREQRPYISSQNKQIPFEHSSQMSQMMPHNNSLPRQLTHQHNDFSLPRPIPHQHHEVQRKVQTLPRLVFTDDAQHFRDNPPTPPISLPPIRSPRQSPRQSPQLKHCQSQVDNTSISITYDENYCKENPPPLPVNPSPLVKSPMQSPVRRQAPVLTGLSPNPSLGLSLLQHCQDNIPLPPTNPPPLRTPNQSPLLMRRQLQEENVGVLPPPIRETASPQQSTLDIPWELTTDISPDSIYEQIFQ</sequence>
<feature type="compositionally biased region" description="Basic residues" evidence="1">
    <location>
        <begin position="91"/>
        <end position="101"/>
    </location>
</feature>
<proteinExistence type="predicted"/>
<feature type="compositionally biased region" description="Polar residues" evidence="1">
    <location>
        <begin position="77"/>
        <end position="88"/>
    </location>
</feature>
<feature type="compositionally biased region" description="Basic and acidic residues" evidence="1">
    <location>
        <begin position="206"/>
        <end position="218"/>
    </location>
</feature>
<reference evidence="2 3" key="1">
    <citation type="submission" date="2024-05" db="EMBL/GenBank/DDBJ databases">
        <authorList>
            <person name="Wallberg A."/>
        </authorList>
    </citation>
    <scope>NUCLEOTIDE SEQUENCE [LARGE SCALE GENOMIC DNA]</scope>
</reference>
<feature type="compositionally biased region" description="Basic and acidic residues" evidence="1">
    <location>
        <begin position="35"/>
        <end position="45"/>
    </location>
</feature>
<gene>
    <name evidence="2" type="ORF">MNOR_LOCUS11532</name>
</gene>
<organism evidence="2 3">
    <name type="scientific">Meganyctiphanes norvegica</name>
    <name type="common">Northern krill</name>
    <name type="synonym">Thysanopoda norvegica</name>
    <dbReference type="NCBI Taxonomy" id="48144"/>
    <lineage>
        <taxon>Eukaryota</taxon>
        <taxon>Metazoa</taxon>
        <taxon>Ecdysozoa</taxon>
        <taxon>Arthropoda</taxon>
        <taxon>Crustacea</taxon>
        <taxon>Multicrustacea</taxon>
        <taxon>Malacostraca</taxon>
        <taxon>Eumalacostraca</taxon>
        <taxon>Eucarida</taxon>
        <taxon>Euphausiacea</taxon>
        <taxon>Euphausiidae</taxon>
        <taxon>Meganyctiphanes</taxon>
    </lineage>
</organism>
<feature type="compositionally biased region" description="Basic and acidic residues" evidence="1">
    <location>
        <begin position="114"/>
        <end position="125"/>
    </location>
</feature>
<feature type="compositionally biased region" description="Polar residues" evidence="1">
    <location>
        <begin position="20"/>
        <end position="32"/>
    </location>
</feature>
<feature type="compositionally biased region" description="Basic and acidic residues" evidence="1">
    <location>
        <begin position="227"/>
        <end position="247"/>
    </location>
</feature>
<feature type="compositionally biased region" description="Pro residues" evidence="1">
    <location>
        <begin position="358"/>
        <end position="369"/>
    </location>
</feature>
<feature type="compositionally biased region" description="Basic residues" evidence="1">
    <location>
        <begin position="248"/>
        <end position="260"/>
    </location>
</feature>
<accession>A0AAV2QDR4</accession>
<feature type="compositionally biased region" description="Low complexity" evidence="1">
    <location>
        <begin position="370"/>
        <end position="381"/>
    </location>
</feature>